<comment type="caution">
    <text evidence="2">The sequence shown here is derived from an EMBL/GenBank/DDBJ whole genome shotgun (WGS) entry which is preliminary data.</text>
</comment>
<feature type="compositionally biased region" description="Basic and acidic residues" evidence="1">
    <location>
        <begin position="88"/>
        <end position="97"/>
    </location>
</feature>
<proteinExistence type="predicted"/>
<dbReference type="AlphaFoldDB" id="A0AAV4UCF9"/>
<protein>
    <submittedName>
        <fullName evidence="2">Uncharacterized protein</fullName>
    </submittedName>
</protein>
<evidence type="ECO:0000313" key="2">
    <source>
        <dbReference type="EMBL" id="GIY55431.1"/>
    </source>
</evidence>
<dbReference type="Proteomes" id="UP001054837">
    <property type="component" value="Unassembled WGS sequence"/>
</dbReference>
<dbReference type="EMBL" id="BPLQ01011078">
    <property type="protein sequence ID" value="GIY55431.1"/>
    <property type="molecule type" value="Genomic_DNA"/>
</dbReference>
<accession>A0AAV4UCF9</accession>
<sequence length="97" mass="11029">MVKGINLTFNHVANTSMAHTTSEQQCYKKTITHTSLMASVNDLFYTISVQSPSTEPFEPSTTNHPIHNFTLRRTQSKHTQNRTSSEVTEGRDSCFFF</sequence>
<evidence type="ECO:0000313" key="3">
    <source>
        <dbReference type="Proteomes" id="UP001054837"/>
    </source>
</evidence>
<organism evidence="2 3">
    <name type="scientific">Caerostris darwini</name>
    <dbReference type="NCBI Taxonomy" id="1538125"/>
    <lineage>
        <taxon>Eukaryota</taxon>
        <taxon>Metazoa</taxon>
        <taxon>Ecdysozoa</taxon>
        <taxon>Arthropoda</taxon>
        <taxon>Chelicerata</taxon>
        <taxon>Arachnida</taxon>
        <taxon>Araneae</taxon>
        <taxon>Araneomorphae</taxon>
        <taxon>Entelegynae</taxon>
        <taxon>Araneoidea</taxon>
        <taxon>Araneidae</taxon>
        <taxon>Caerostris</taxon>
    </lineage>
</organism>
<evidence type="ECO:0000256" key="1">
    <source>
        <dbReference type="SAM" id="MobiDB-lite"/>
    </source>
</evidence>
<feature type="region of interest" description="Disordered" evidence="1">
    <location>
        <begin position="73"/>
        <end position="97"/>
    </location>
</feature>
<reference evidence="2 3" key="1">
    <citation type="submission" date="2021-06" db="EMBL/GenBank/DDBJ databases">
        <title>Caerostris darwini draft genome.</title>
        <authorList>
            <person name="Kono N."/>
            <person name="Arakawa K."/>
        </authorList>
    </citation>
    <scope>NUCLEOTIDE SEQUENCE [LARGE SCALE GENOMIC DNA]</scope>
</reference>
<gene>
    <name evidence="2" type="ORF">CDAR_701</name>
</gene>
<name>A0AAV4UCF9_9ARAC</name>
<keyword evidence="3" id="KW-1185">Reference proteome</keyword>